<keyword evidence="2" id="KW-1185">Reference proteome</keyword>
<sequence>INSGNINLQIQAIIRAINSEKILRQAYRIISAIGYELPRE</sequence>
<dbReference type="Proteomes" id="UP000789920">
    <property type="component" value="Unassembled WGS sequence"/>
</dbReference>
<accession>A0ACA9S1E5</accession>
<name>A0ACA9S1E5_9GLOM</name>
<dbReference type="EMBL" id="CAJVQC010085368">
    <property type="protein sequence ID" value="CAG8821798.1"/>
    <property type="molecule type" value="Genomic_DNA"/>
</dbReference>
<proteinExistence type="predicted"/>
<organism evidence="1 2">
    <name type="scientific">Racocetra persica</name>
    <dbReference type="NCBI Taxonomy" id="160502"/>
    <lineage>
        <taxon>Eukaryota</taxon>
        <taxon>Fungi</taxon>
        <taxon>Fungi incertae sedis</taxon>
        <taxon>Mucoromycota</taxon>
        <taxon>Glomeromycotina</taxon>
        <taxon>Glomeromycetes</taxon>
        <taxon>Diversisporales</taxon>
        <taxon>Gigasporaceae</taxon>
        <taxon>Racocetra</taxon>
    </lineage>
</organism>
<comment type="caution">
    <text evidence="1">The sequence shown here is derived from an EMBL/GenBank/DDBJ whole genome shotgun (WGS) entry which is preliminary data.</text>
</comment>
<evidence type="ECO:0000313" key="1">
    <source>
        <dbReference type="EMBL" id="CAG8821798.1"/>
    </source>
</evidence>
<protein>
    <submittedName>
        <fullName evidence="1">24406_t:CDS:1</fullName>
    </submittedName>
</protein>
<feature type="non-terminal residue" evidence="1">
    <location>
        <position position="1"/>
    </location>
</feature>
<evidence type="ECO:0000313" key="2">
    <source>
        <dbReference type="Proteomes" id="UP000789920"/>
    </source>
</evidence>
<gene>
    <name evidence="1" type="ORF">RPERSI_LOCUS25663</name>
</gene>
<reference evidence="1" key="1">
    <citation type="submission" date="2021-06" db="EMBL/GenBank/DDBJ databases">
        <authorList>
            <person name="Kallberg Y."/>
            <person name="Tangrot J."/>
            <person name="Rosling A."/>
        </authorList>
    </citation>
    <scope>NUCLEOTIDE SEQUENCE</scope>
    <source>
        <strain evidence="1">MA461A</strain>
    </source>
</reference>